<evidence type="ECO:0000256" key="10">
    <source>
        <dbReference type="SAM" id="Phobius"/>
    </source>
</evidence>
<dbReference type="Gene3D" id="3.20.20.80">
    <property type="entry name" value="Glycosidases"/>
    <property type="match status" value="2"/>
</dbReference>
<dbReference type="Proteomes" id="UP000008311">
    <property type="component" value="Unassembled WGS sequence"/>
</dbReference>
<dbReference type="InParanoid" id="B9SHA1"/>
<evidence type="ECO:0000256" key="4">
    <source>
        <dbReference type="ARBA" id="ARBA00022801"/>
    </source>
</evidence>
<dbReference type="SUPFAM" id="SSF51445">
    <property type="entry name" value="(Trans)glycosidases"/>
    <property type="match status" value="1"/>
</dbReference>
<comment type="similarity">
    <text evidence="2 8">Belongs to the glycosyl hydrolase 17 family.</text>
</comment>
<evidence type="ECO:0000313" key="12">
    <source>
        <dbReference type="EMBL" id="EEF37008.1"/>
    </source>
</evidence>
<dbReference type="InterPro" id="IPR044965">
    <property type="entry name" value="Glyco_hydro_17_plant"/>
</dbReference>
<keyword evidence="13" id="KW-1185">Reference proteome</keyword>
<evidence type="ECO:0000256" key="7">
    <source>
        <dbReference type="ARBA" id="ARBA00033417"/>
    </source>
</evidence>
<comment type="catalytic activity">
    <reaction evidence="1">
        <text>Hydrolysis of (1-&gt;3)-beta-D-glucosidic linkages in (1-&gt;3)-beta-D-glucans.</text>
        <dbReference type="EC" id="3.2.1.39"/>
    </reaction>
</comment>
<evidence type="ECO:0000256" key="3">
    <source>
        <dbReference type="ARBA" id="ARBA00012780"/>
    </source>
</evidence>
<protein>
    <recommendedName>
        <fullName evidence="3">glucan endo-1,3-beta-D-glucosidase</fullName>
        <ecNumber evidence="3">3.2.1.39</ecNumber>
    </recommendedName>
    <alternativeName>
        <fullName evidence="6">(1-&gt;3)-beta-glucan endohydrolase</fullName>
    </alternativeName>
    <alternativeName>
        <fullName evidence="7">Beta-1,3-endoglucanase</fullName>
    </alternativeName>
</protein>
<name>B9SHA1_RICCO</name>
<evidence type="ECO:0000256" key="2">
    <source>
        <dbReference type="ARBA" id="ARBA00008773"/>
    </source>
</evidence>
<evidence type="ECO:0000256" key="5">
    <source>
        <dbReference type="ARBA" id="ARBA00023295"/>
    </source>
</evidence>
<organism evidence="12 13">
    <name type="scientific">Ricinus communis</name>
    <name type="common">Castor bean</name>
    <dbReference type="NCBI Taxonomy" id="3988"/>
    <lineage>
        <taxon>Eukaryota</taxon>
        <taxon>Viridiplantae</taxon>
        <taxon>Streptophyta</taxon>
        <taxon>Embryophyta</taxon>
        <taxon>Tracheophyta</taxon>
        <taxon>Spermatophyta</taxon>
        <taxon>Magnoliopsida</taxon>
        <taxon>eudicotyledons</taxon>
        <taxon>Gunneridae</taxon>
        <taxon>Pentapetalae</taxon>
        <taxon>rosids</taxon>
        <taxon>fabids</taxon>
        <taxon>Malpighiales</taxon>
        <taxon>Euphorbiaceae</taxon>
        <taxon>Acalyphoideae</taxon>
        <taxon>Acalypheae</taxon>
        <taxon>Ricinus</taxon>
    </lineage>
</organism>
<feature type="transmembrane region" description="Helical" evidence="10">
    <location>
        <begin position="181"/>
        <end position="205"/>
    </location>
</feature>
<keyword evidence="11" id="KW-0732">Signal</keyword>
<dbReference type="AlphaFoldDB" id="B9SHA1"/>
<dbReference type="GO" id="GO:0005975">
    <property type="term" value="P:carbohydrate metabolic process"/>
    <property type="evidence" value="ECO:0007669"/>
    <property type="project" value="InterPro"/>
</dbReference>
<keyword evidence="4 9" id="KW-0378">Hydrolase</keyword>
<evidence type="ECO:0000313" key="13">
    <source>
        <dbReference type="Proteomes" id="UP000008311"/>
    </source>
</evidence>
<dbReference type="PANTHER" id="PTHR32227">
    <property type="entry name" value="GLUCAN ENDO-1,3-BETA-GLUCOSIDASE BG1-RELATED-RELATED"/>
    <property type="match status" value="1"/>
</dbReference>
<evidence type="ECO:0000256" key="9">
    <source>
        <dbReference type="RuleBase" id="RU004336"/>
    </source>
</evidence>
<keyword evidence="10" id="KW-0812">Transmembrane</keyword>
<dbReference type="PROSITE" id="PS00587">
    <property type="entry name" value="GLYCOSYL_HYDROL_F17"/>
    <property type="match status" value="1"/>
</dbReference>
<gene>
    <name evidence="12" type="ORF">RCOM_0528070</name>
</gene>
<feature type="signal peptide" evidence="11">
    <location>
        <begin position="1"/>
        <end position="27"/>
    </location>
</feature>
<dbReference type="GO" id="GO:0042973">
    <property type="term" value="F:glucan endo-1,3-beta-D-glucosidase activity"/>
    <property type="evidence" value="ECO:0007669"/>
    <property type="project" value="UniProtKB-EC"/>
</dbReference>
<reference evidence="13" key="1">
    <citation type="journal article" date="2010" name="Nat. Biotechnol.">
        <title>Draft genome sequence of the oilseed species Ricinus communis.</title>
        <authorList>
            <person name="Chan A.P."/>
            <person name="Crabtree J."/>
            <person name="Zhao Q."/>
            <person name="Lorenzi H."/>
            <person name="Orvis J."/>
            <person name="Puiu D."/>
            <person name="Melake-Berhan A."/>
            <person name="Jones K.M."/>
            <person name="Redman J."/>
            <person name="Chen G."/>
            <person name="Cahoon E.B."/>
            <person name="Gedil M."/>
            <person name="Stanke M."/>
            <person name="Haas B.J."/>
            <person name="Wortman J.R."/>
            <person name="Fraser-Liggett C.M."/>
            <person name="Ravel J."/>
            <person name="Rabinowicz P.D."/>
        </authorList>
    </citation>
    <scope>NUCLEOTIDE SEQUENCE [LARGE SCALE GENOMIC DNA]</scope>
    <source>
        <strain evidence="13">cv. Hale</strain>
    </source>
</reference>
<dbReference type="InterPro" id="IPR000490">
    <property type="entry name" value="Glyco_hydro_17"/>
</dbReference>
<evidence type="ECO:0000256" key="1">
    <source>
        <dbReference type="ARBA" id="ARBA00000382"/>
    </source>
</evidence>
<dbReference type="InterPro" id="IPR017853">
    <property type="entry name" value="GH"/>
</dbReference>
<sequence>MLIRIQHLFLYPFSIVFLLFVLPSSTAVRSAAAPIGVCYGRVANNLPPPSSFVKLLNSNGIKNVRIFDADPETLKAFSGSRISLVVGVPNENLRFLADADVKASLDWLQSNIFAHIPPSRVKYIAVGNEVLLKNPFYTRYVVPAMMNLYEALTMLNLESSIKLSSPQAASVLSSSYPPSSAAFVLILNPLLFLFFNFFPIADYALFKSKDHTMHDGELTYASLFDASIDSFIYAMDKEGFPGIKVVVTETGWPTDGGEGASIKNAFVYNKEVVKKVMDNVGTPKWPNEEIETYLFDIFDENMKIGNEYEKHFGIFGLDGNNVYNLTFH</sequence>
<evidence type="ECO:0000256" key="6">
    <source>
        <dbReference type="ARBA" id="ARBA00033335"/>
    </source>
</evidence>
<accession>B9SHA1</accession>
<dbReference type="EC" id="3.2.1.39" evidence="3"/>
<dbReference type="eggNOG" id="ENOG502QW5X">
    <property type="taxonomic scope" value="Eukaryota"/>
</dbReference>
<keyword evidence="10" id="KW-1133">Transmembrane helix</keyword>
<proteinExistence type="inferred from homology"/>
<evidence type="ECO:0000256" key="11">
    <source>
        <dbReference type="SAM" id="SignalP"/>
    </source>
</evidence>
<keyword evidence="5 9" id="KW-0326">Glycosidase</keyword>
<evidence type="ECO:0000256" key="8">
    <source>
        <dbReference type="RuleBase" id="RU004335"/>
    </source>
</evidence>
<keyword evidence="10" id="KW-0472">Membrane</keyword>
<dbReference type="EMBL" id="EQ973961">
    <property type="protein sequence ID" value="EEF37008.1"/>
    <property type="molecule type" value="Genomic_DNA"/>
</dbReference>
<dbReference type="Pfam" id="PF00332">
    <property type="entry name" value="Glyco_hydro_17"/>
    <property type="match status" value="1"/>
</dbReference>
<feature type="chain" id="PRO_5002891788" description="glucan endo-1,3-beta-D-glucosidase" evidence="11">
    <location>
        <begin position="28"/>
        <end position="328"/>
    </location>
</feature>